<sequence>MTNQRKHSSKQPIKYIDVCEECYRMEKQIDHIEARGSKFCARHQCPMTGAGGIKCSMKKKASELRCSFHFVPVCNVAVCKKEAFDRSPHCEAHSCSARRCRNVANPSEGRDFCNDHKCSDPDCQLPKKRIIDNKGALVRYAFCRKHECQAKACTARKVVEKNYCISHCCTIDDCPDERQGEPLGSLCLEHYNEKIGTDAVKNAEKAAKEKAEKEKEKAEKEAQKAAREQRKKEEEEVLSEQSRENRRRRRHGSSPSSSGSSGTSYDSPPRSRGSDRPRVTKEKKYYYEPDWEWEDDEAYRSSASTGGGSGERYPGYARRRVSLGGLRDEYTRSAYGRGAHKAGW</sequence>
<dbReference type="Proteomes" id="UP000235672">
    <property type="component" value="Unassembled WGS sequence"/>
</dbReference>
<dbReference type="OrthoDB" id="3537647at2759"/>
<name>A0A2J6Q1N0_9HELO</name>
<protein>
    <submittedName>
        <fullName evidence="2">Uncharacterized protein</fullName>
    </submittedName>
</protein>
<feature type="compositionally biased region" description="Basic and acidic residues" evidence="1">
    <location>
        <begin position="272"/>
        <end position="281"/>
    </location>
</feature>
<reference evidence="2 3" key="1">
    <citation type="submission" date="2016-05" db="EMBL/GenBank/DDBJ databases">
        <title>A degradative enzymes factory behind the ericoid mycorrhizal symbiosis.</title>
        <authorList>
            <consortium name="DOE Joint Genome Institute"/>
            <person name="Martino E."/>
            <person name="Morin E."/>
            <person name="Grelet G."/>
            <person name="Kuo A."/>
            <person name="Kohler A."/>
            <person name="Daghino S."/>
            <person name="Barry K."/>
            <person name="Choi C."/>
            <person name="Cichocki N."/>
            <person name="Clum A."/>
            <person name="Copeland A."/>
            <person name="Hainaut M."/>
            <person name="Haridas S."/>
            <person name="Labutti K."/>
            <person name="Lindquist E."/>
            <person name="Lipzen A."/>
            <person name="Khouja H.-R."/>
            <person name="Murat C."/>
            <person name="Ohm R."/>
            <person name="Olson A."/>
            <person name="Spatafora J."/>
            <person name="Veneault-Fourrey C."/>
            <person name="Henrissat B."/>
            <person name="Grigoriev I."/>
            <person name="Martin F."/>
            <person name="Perotto S."/>
        </authorList>
    </citation>
    <scope>NUCLEOTIDE SEQUENCE [LARGE SCALE GENOMIC DNA]</scope>
    <source>
        <strain evidence="2 3">UAMH 7357</strain>
    </source>
</reference>
<evidence type="ECO:0000313" key="3">
    <source>
        <dbReference type="Proteomes" id="UP000235672"/>
    </source>
</evidence>
<feature type="compositionally biased region" description="Basic and acidic residues" evidence="1">
    <location>
        <begin position="203"/>
        <end position="234"/>
    </location>
</feature>
<dbReference type="STRING" id="1745343.A0A2J6Q1N0"/>
<dbReference type="AlphaFoldDB" id="A0A2J6Q1N0"/>
<feature type="region of interest" description="Disordered" evidence="1">
    <location>
        <begin position="296"/>
        <end position="315"/>
    </location>
</feature>
<evidence type="ECO:0000256" key="1">
    <source>
        <dbReference type="SAM" id="MobiDB-lite"/>
    </source>
</evidence>
<organism evidence="2 3">
    <name type="scientific">Hyaloscypha hepaticicola</name>
    <dbReference type="NCBI Taxonomy" id="2082293"/>
    <lineage>
        <taxon>Eukaryota</taxon>
        <taxon>Fungi</taxon>
        <taxon>Dikarya</taxon>
        <taxon>Ascomycota</taxon>
        <taxon>Pezizomycotina</taxon>
        <taxon>Leotiomycetes</taxon>
        <taxon>Helotiales</taxon>
        <taxon>Hyaloscyphaceae</taxon>
        <taxon>Hyaloscypha</taxon>
    </lineage>
</organism>
<gene>
    <name evidence="2" type="ORF">NA56DRAFT_186790</name>
</gene>
<keyword evidence="3" id="KW-1185">Reference proteome</keyword>
<evidence type="ECO:0000313" key="2">
    <source>
        <dbReference type="EMBL" id="PMD20181.1"/>
    </source>
</evidence>
<accession>A0A2J6Q1N0</accession>
<feature type="region of interest" description="Disordered" evidence="1">
    <location>
        <begin position="203"/>
        <end position="281"/>
    </location>
</feature>
<proteinExistence type="predicted"/>
<feature type="compositionally biased region" description="Low complexity" evidence="1">
    <location>
        <begin position="253"/>
        <end position="271"/>
    </location>
</feature>
<dbReference type="EMBL" id="KZ613486">
    <property type="protein sequence ID" value="PMD20181.1"/>
    <property type="molecule type" value="Genomic_DNA"/>
</dbReference>